<accession>A0ABW2FLU3</accession>
<comment type="caution">
    <text evidence="1">The sequence shown here is derived from an EMBL/GenBank/DDBJ whole genome shotgun (WGS) entry which is preliminary data.</text>
</comment>
<organism evidence="1 2">
    <name type="scientific">Cohnella cellulosilytica</name>
    <dbReference type="NCBI Taxonomy" id="986710"/>
    <lineage>
        <taxon>Bacteria</taxon>
        <taxon>Bacillati</taxon>
        <taxon>Bacillota</taxon>
        <taxon>Bacilli</taxon>
        <taxon>Bacillales</taxon>
        <taxon>Paenibacillaceae</taxon>
        <taxon>Cohnella</taxon>
    </lineage>
</organism>
<dbReference type="RefSeq" id="WP_378046579.1">
    <property type="nucleotide sequence ID" value="NZ_JBHMDN010000011.1"/>
</dbReference>
<reference evidence="2" key="1">
    <citation type="journal article" date="2019" name="Int. J. Syst. Evol. Microbiol.">
        <title>The Global Catalogue of Microorganisms (GCM) 10K type strain sequencing project: providing services to taxonomists for standard genome sequencing and annotation.</title>
        <authorList>
            <consortium name="The Broad Institute Genomics Platform"/>
            <consortium name="The Broad Institute Genome Sequencing Center for Infectious Disease"/>
            <person name="Wu L."/>
            <person name="Ma J."/>
        </authorList>
    </citation>
    <scope>NUCLEOTIDE SEQUENCE [LARGE SCALE GENOMIC DNA]</scope>
    <source>
        <strain evidence="2">KCTC 12907</strain>
    </source>
</reference>
<protein>
    <submittedName>
        <fullName evidence="1">Uncharacterized protein</fullName>
    </submittedName>
</protein>
<gene>
    <name evidence="1" type="ORF">ACFQMJ_25535</name>
</gene>
<dbReference type="EMBL" id="JBHTAI010000019">
    <property type="protein sequence ID" value="MFC7151915.1"/>
    <property type="molecule type" value="Genomic_DNA"/>
</dbReference>
<keyword evidence="2" id="KW-1185">Reference proteome</keyword>
<evidence type="ECO:0000313" key="1">
    <source>
        <dbReference type="EMBL" id="MFC7151915.1"/>
    </source>
</evidence>
<evidence type="ECO:0000313" key="2">
    <source>
        <dbReference type="Proteomes" id="UP001596378"/>
    </source>
</evidence>
<name>A0ABW2FLU3_9BACL</name>
<sequence>MKIKYGEIEFYSKWLLEHLALAGKKSRMRVRWIEMLGEHQAKFEKFRMDLIKEHARLDEHGDIVIVEPDENGSGQADIIDPEAFRSDLQELLLEEFVVEENETNREMLLVLQECIDECPEAWSGKAALEYEAVCRLFEGIYQDE</sequence>
<dbReference type="Proteomes" id="UP001596378">
    <property type="component" value="Unassembled WGS sequence"/>
</dbReference>
<proteinExistence type="predicted"/>